<accession>A0ABR0BE15</accession>
<evidence type="ECO:0000256" key="1">
    <source>
        <dbReference type="SAM" id="MobiDB-lite"/>
    </source>
</evidence>
<feature type="compositionally biased region" description="Polar residues" evidence="1">
    <location>
        <begin position="293"/>
        <end position="304"/>
    </location>
</feature>
<keyword evidence="3" id="KW-1185">Reference proteome</keyword>
<evidence type="ECO:0000313" key="2">
    <source>
        <dbReference type="EMBL" id="KAK4071308.1"/>
    </source>
</evidence>
<protein>
    <submittedName>
        <fullName evidence="2">Uncharacterized protein</fullName>
    </submittedName>
</protein>
<feature type="region of interest" description="Disordered" evidence="1">
    <location>
        <begin position="276"/>
        <end position="304"/>
    </location>
</feature>
<organism evidence="2 3">
    <name type="scientific">Purpureocillium lilacinum</name>
    <name type="common">Paecilomyces lilacinus</name>
    <dbReference type="NCBI Taxonomy" id="33203"/>
    <lineage>
        <taxon>Eukaryota</taxon>
        <taxon>Fungi</taxon>
        <taxon>Dikarya</taxon>
        <taxon>Ascomycota</taxon>
        <taxon>Pezizomycotina</taxon>
        <taxon>Sordariomycetes</taxon>
        <taxon>Hypocreomycetidae</taxon>
        <taxon>Hypocreales</taxon>
        <taxon>Ophiocordycipitaceae</taxon>
        <taxon>Purpureocillium</taxon>
    </lineage>
</organism>
<comment type="caution">
    <text evidence="2">The sequence shown here is derived from an EMBL/GenBank/DDBJ whole genome shotgun (WGS) entry which is preliminary data.</text>
</comment>
<name>A0ABR0BE15_PURLI</name>
<proteinExistence type="predicted"/>
<dbReference type="Proteomes" id="UP001287286">
    <property type="component" value="Unassembled WGS sequence"/>
</dbReference>
<dbReference type="EMBL" id="JAWRVI010000226">
    <property type="protein sequence ID" value="KAK4071308.1"/>
    <property type="molecule type" value="Genomic_DNA"/>
</dbReference>
<gene>
    <name evidence="2" type="ORF">Purlil1_13462</name>
</gene>
<feature type="compositionally biased region" description="Basic and acidic residues" evidence="1">
    <location>
        <begin position="276"/>
        <end position="285"/>
    </location>
</feature>
<reference evidence="2 3" key="1">
    <citation type="journal article" date="2024" name="Microbiol. Resour. Announc.">
        <title>Genome annotations for the ascomycete fungi Trichoderma harzianum, Trichoderma aggressivum, and Purpureocillium lilacinum.</title>
        <authorList>
            <person name="Beijen E.P.W."/>
            <person name="Ohm R.A."/>
        </authorList>
    </citation>
    <scope>NUCLEOTIDE SEQUENCE [LARGE SCALE GENOMIC DNA]</scope>
    <source>
        <strain evidence="2 3">CBS 150709</strain>
    </source>
</reference>
<sequence length="430" mass="48811">MHSQESVLEWSSDDGTQAESELQPACPTAAPGRSQLRPARNTLPFVPYADWDAGQSYDDVPPTCILYVLEWKITFNNRQVRKQTEEGLVVAPGEFWDEDLSIRVEDIAKKTAKPSMPDTTTIIMSVNDRGESDITKSYKELQVDWSVVERQLRSWSHLLRIGKKLKVNACFKYVEDKSATSTRRGGTTATMLAERETRLAASQAALGGPEAYPYVFRIMRCPGAPCDLGPYCWQDPHGQRHHKLLGHHLRELVKFVQTGGKLESHEDVPENIRLQLHAEARDRPDRKRKRNNSASTPTGQSPMIINNYIPAHHDAVSQNKLDNWTDAALASRATPEQASIPPLLKVPGLRDDAVMEYCRWHCSKVRRTDQKIHYALARDLTLDHGFDLELVYESKNPQFYSDHGVLPGVAQRFVRDIREFLEYYCTAQTS</sequence>
<evidence type="ECO:0000313" key="3">
    <source>
        <dbReference type="Proteomes" id="UP001287286"/>
    </source>
</evidence>
<feature type="region of interest" description="Disordered" evidence="1">
    <location>
        <begin position="1"/>
        <end position="37"/>
    </location>
</feature>